<keyword evidence="10 11" id="KW-0472">Membrane</keyword>
<keyword evidence="8 11" id="KW-1133">Transmembrane helix</keyword>
<evidence type="ECO:0000256" key="7">
    <source>
        <dbReference type="ARBA" id="ARBA00022777"/>
    </source>
</evidence>
<gene>
    <name evidence="13" type="ORF">FXB40_06320</name>
</gene>
<evidence type="ECO:0000256" key="5">
    <source>
        <dbReference type="ARBA" id="ARBA00022679"/>
    </source>
</evidence>
<dbReference type="Proteomes" id="UP000324758">
    <property type="component" value="Unassembled WGS sequence"/>
</dbReference>
<dbReference type="EMBL" id="VSSS01000013">
    <property type="protein sequence ID" value="TYL98086.1"/>
    <property type="molecule type" value="Genomic_DNA"/>
</dbReference>
<keyword evidence="14" id="KW-1185">Reference proteome</keyword>
<dbReference type="PROSITE" id="PS50109">
    <property type="entry name" value="HIS_KIN"/>
    <property type="match status" value="1"/>
</dbReference>
<dbReference type="AlphaFoldDB" id="A0A5D3KK42"/>
<dbReference type="Gene3D" id="3.30.565.10">
    <property type="entry name" value="Histidine kinase-like ATPase, C-terminal domain"/>
    <property type="match status" value="1"/>
</dbReference>
<accession>A0A5D3KK42</accession>
<dbReference type="Gene3D" id="1.10.287.130">
    <property type="match status" value="1"/>
</dbReference>
<keyword evidence="9" id="KW-0902">Two-component regulatory system</keyword>
<protein>
    <recommendedName>
        <fullName evidence="3">histidine kinase</fullName>
        <ecNumber evidence="3">2.7.13.3</ecNumber>
    </recommendedName>
</protein>
<name>A0A5D3KK42_9BRAD</name>
<evidence type="ECO:0000313" key="14">
    <source>
        <dbReference type="Proteomes" id="UP000324758"/>
    </source>
</evidence>
<sequence length="443" mass="48573">MDGGSRAMIKSLRGRLFISLTTVVVLTGLVGGVFAHRWAFDEAIETQDSVLIQIAGLVQSGGLTGTQDLHGVDEDAEVWLMELGKTPQGTPEERQLWRLQDGMRDATRKGRPVRVVLRTRSDGSRFAVAQSTGVRDEIAGDMAFRTVLPIAALIPCLMLVIAFVIARSLRPMVRLADELDARPADDMTALPLHDLPSELNPFVSSINGLLRRVHDMMEQQRRFIADAAHELRTPLTALSLQAENLDQVDLPPAARERLAVLRQGMRRSKHLLEQLLALARHDATPSDRAQWEVVELDRTARGVIADLLREAIRRGVDLGFARAEPVPVRGEPVMLSAMIRNLIDNALRFVPEGGRIDVAIYQDGATCMLQIEDTGPGVSADEIDRIFEPFFRGQRPEGEGVGLGLAIVKRIVDRLGGSIEAVNMTEAGRTGLRVVVKLPAATV</sequence>
<evidence type="ECO:0000313" key="13">
    <source>
        <dbReference type="EMBL" id="TYL98086.1"/>
    </source>
</evidence>
<evidence type="ECO:0000256" key="4">
    <source>
        <dbReference type="ARBA" id="ARBA00022553"/>
    </source>
</evidence>
<dbReference type="GO" id="GO:0005886">
    <property type="term" value="C:plasma membrane"/>
    <property type="evidence" value="ECO:0007669"/>
    <property type="project" value="TreeGrafter"/>
</dbReference>
<keyword evidence="6 11" id="KW-0812">Transmembrane</keyword>
<dbReference type="PRINTS" id="PR00344">
    <property type="entry name" value="BCTRLSENSOR"/>
</dbReference>
<evidence type="ECO:0000256" key="6">
    <source>
        <dbReference type="ARBA" id="ARBA00022692"/>
    </source>
</evidence>
<keyword evidence="4" id="KW-0597">Phosphoprotein</keyword>
<evidence type="ECO:0000256" key="2">
    <source>
        <dbReference type="ARBA" id="ARBA00004141"/>
    </source>
</evidence>
<evidence type="ECO:0000256" key="11">
    <source>
        <dbReference type="SAM" id="Phobius"/>
    </source>
</evidence>
<dbReference type="SMART" id="SM00387">
    <property type="entry name" value="HATPase_c"/>
    <property type="match status" value="1"/>
</dbReference>
<comment type="subcellular location">
    <subcellularLocation>
        <location evidence="2">Membrane</location>
        <topology evidence="2">Multi-pass membrane protein</topology>
    </subcellularLocation>
</comment>
<dbReference type="CDD" id="cd00082">
    <property type="entry name" value="HisKA"/>
    <property type="match status" value="1"/>
</dbReference>
<evidence type="ECO:0000256" key="8">
    <source>
        <dbReference type="ARBA" id="ARBA00022989"/>
    </source>
</evidence>
<evidence type="ECO:0000256" key="3">
    <source>
        <dbReference type="ARBA" id="ARBA00012438"/>
    </source>
</evidence>
<dbReference type="SUPFAM" id="SSF47384">
    <property type="entry name" value="Homodimeric domain of signal transducing histidine kinase"/>
    <property type="match status" value="1"/>
</dbReference>
<dbReference type="Pfam" id="PF02518">
    <property type="entry name" value="HATPase_c"/>
    <property type="match status" value="1"/>
</dbReference>
<dbReference type="InterPro" id="IPR036097">
    <property type="entry name" value="HisK_dim/P_sf"/>
</dbReference>
<dbReference type="InterPro" id="IPR036890">
    <property type="entry name" value="HATPase_C_sf"/>
</dbReference>
<dbReference type="EC" id="2.7.13.3" evidence="3"/>
<evidence type="ECO:0000256" key="9">
    <source>
        <dbReference type="ARBA" id="ARBA00023012"/>
    </source>
</evidence>
<dbReference type="InterPro" id="IPR004358">
    <property type="entry name" value="Sig_transdc_His_kin-like_C"/>
</dbReference>
<evidence type="ECO:0000256" key="1">
    <source>
        <dbReference type="ARBA" id="ARBA00000085"/>
    </source>
</evidence>
<feature type="domain" description="Histidine kinase" evidence="12">
    <location>
        <begin position="226"/>
        <end position="442"/>
    </location>
</feature>
<dbReference type="InterPro" id="IPR003661">
    <property type="entry name" value="HisK_dim/P_dom"/>
</dbReference>
<organism evidence="13 14">
    <name type="scientific">Bradyrhizobium rifense</name>
    <dbReference type="NCBI Taxonomy" id="515499"/>
    <lineage>
        <taxon>Bacteria</taxon>
        <taxon>Pseudomonadati</taxon>
        <taxon>Pseudomonadota</taxon>
        <taxon>Alphaproteobacteria</taxon>
        <taxon>Hyphomicrobiales</taxon>
        <taxon>Nitrobacteraceae</taxon>
        <taxon>Bradyrhizobium</taxon>
    </lineage>
</organism>
<reference evidence="13 14" key="1">
    <citation type="submission" date="2019-08" db="EMBL/GenBank/DDBJ databases">
        <title>Bradyrhizobium hipponensis sp. nov., a rhizobium isolated from a Lupinus angustifolius root nodule in Tunisia.</title>
        <authorList>
            <person name="Off K."/>
            <person name="Rejili M."/>
            <person name="Mars M."/>
            <person name="Brachmann A."/>
            <person name="Marin M."/>
        </authorList>
    </citation>
    <scope>NUCLEOTIDE SEQUENCE [LARGE SCALE GENOMIC DNA]</scope>
    <source>
        <strain evidence="13 14">CTAW71</strain>
    </source>
</reference>
<dbReference type="InterPro" id="IPR005467">
    <property type="entry name" value="His_kinase_dom"/>
</dbReference>
<evidence type="ECO:0000259" key="12">
    <source>
        <dbReference type="PROSITE" id="PS50109"/>
    </source>
</evidence>
<feature type="transmembrane region" description="Helical" evidence="11">
    <location>
        <begin position="147"/>
        <end position="166"/>
    </location>
</feature>
<dbReference type="GO" id="GO:0000155">
    <property type="term" value="F:phosphorelay sensor kinase activity"/>
    <property type="evidence" value="ECO:0007669"/>
    <property type="project" value="InterPro"/>
</dbReference>
<dbReference type="SUPFAM" id="SSF55874">
    <property type="entry name" value="ATPase domain of HSP90 chaperone/DNA topoisomerase II/histidine kinase"/>
    <property type="match status" value="1"/>
</dbReference>
<proteinExistence type="predicted"/>
<keyword evidence="5" id="KW-0808">Transferase</keyword>
<dbReference type="Pfam" id="PF00512">
    <property type="entry name" value="HisKA"/>
    <property type="match status" value="1"/>
</dbReference>
<dbReference type="PANTHER" id="PTHR45436:SF15">
    <property type="entry name" value="SENSOR HISTIDINE KINASE CUSS"/>
    <property type="match status" value="1"/>
</dbReference>
<dbReference type="CDD" id="cd00075">
    <property type="entry name" value="HATPase"/>
    <property type="match status" value="1"/>
</dbReference>
<evidence type="ECO:0000256" key="10">
    <source>
        <dbReference type="ARBA" id="ARBA00023136"/>
    </source>
</evidence>
<comment type="caution">
    <text evidence="13">The sequence shown here is derived from an EMBL/GenBank/DDBJ whole genome shotgun (WGS) entry which is preliminary data.</text>
</comment>
<dbReference type="OrthoDB" id="8673316at2"/>
<dbReference type="InterPro" id="IPR050428">
    <property type="entry name" value="TCS_sensor_his_kinase"/>
</dbReference>
<dbReference type="InterPro" id="IPR003594">
    <property type="entry name" value="HATPase_dom"/>
</dbReference>
<keyword evidence="7 13" id="KW-0418">Kinase</keyword>
<dbReference type="PANTHER" id="PTHR45436">
    <property type="entry name" value="SENSOR HISTIDINE KINASE YKOH"/>
    <property type="match status" value="1"/>
</dbReference>
<dbReference type="SMART" id="SM00388">
    <property type="entry name" value="HisKA"/>
    <property type="match status" value="1"/>
</dbReference>
<comment type="catalytic activity">
    <reaction evidence="1">
        <text>ATP + protein L-histidine = ADP + protein N-phospho-L-histidine.</text>
        <dbReference type="EC" id="2.7.13.3"/>
    </reaction>
</comment>